<keyword evidence="4 8" id="KW-0812">Transmembrane</keyword>
<comment type="similarity">
    <text evidence="2 7">Belongs to the major facilitator superfamily. Sugar transporter (TC 2.A.1.1) family.</text>
</comment>
<feature type="transmembrane region" description="Helical" evidence="8">
    <location>
        <begin position="7"/>
        <end position="27"/>
    </location>
</feature>
<feature type="transmembrane region" description="Helical" evidence="8">
    <location>
        <begin position="47"/>
        <end position="67"/>
    </location>
</feature>
<sequence length="536" mass="58963">MIHLNKSVYGVCGFSAIGGGLFGLDIASMSGVLGTSAYNHFFHYPRSYIQGGITASMPLGSIFGSLASSFISDRFSRKVAIQVACLLWIIGSAIQSASNGIPALCVGRAISGVGVGMASTVVPVYQAEIAPKETRGRVITLQQFAITLGIMVQFFVEFGCSTIDKGANNDAQGTAAFRLPWGLQMIPGWVLFFGMFWMPHSPRWLASKDRWDEAINILADLHAGGNINHPKVLAQYREIEEALRFEMQARAAGWGALLAPNMAKRVFLGMSVQMWSELCGMNVMVSLWPSYTGFGANIPRMYYIVYIMQSANIGSPLFAASSQYVINAMMTVPAILWIDTWGRRPTLLLGAFGMGSFLFVSGALQATYGELNNTARFASDEVTWVILNNKPVSQAVIACSCLFVAVFATSWGPVSWMYPAEIFPNRIRAKATSLTTSMNWIANCVLAFAVPPLMHNINWKMFMIFGTFNFLAMIQVYFTVPETTNLTLEEMDIVFQGRPWARKPKVSGITDVEMQIERGSLKVDVPKPKEHQSRKP</sequence>
<feature type="transmembrane region" description="Helical" evidence="8">
    <location>
        <begin position="347"/>
        <end position="368"/>
    </location>
</feature>
<evidence type="ECO:0000256" key="6">
    <source>
        <dbReference type="ARBA" id="ARBA00023136"/>
    </source>
</evidence>
<dbReference type="EMBL" id="KV744854">
    <property type="protein sequence ID" value="OCK83704.1"/>
    <property type="molecule type" value="Genomic_DNA"/>
</dbReference>
<feature type="transmembrane region" description="Helical" evidence="8">
    <location>
        <begin position="176"/>
        <end position="198"/>
    </location>
</feature>
<evidence type="ECO:0000313" key="10">
    <source>
        <dbReference type="EMBL" id="OCK83704.1"/>
    </source>
</evidence>
<dbReference type="InterPro" id="IPR050360">
    <property type="entry name" value="MFS_Sugar_Transporters"/>
</dbReference>
<dbReference type="NCBIfam" id="TIGR00879">
    <property type="entry name" value="SP"/>
    <property type="match status" value="1"/>
</dbReference>
<dbReference type="PANTHER" id="PTHR48022:SF35">
    <property type="entry name" value="MAJOR FACILITATOR SUPERFAMILY (MFS) PROFILE DOMAIN-CONTAINING PROTEIN"/>
    <property type="match status" value="1"/>
</dbReference>
<feature type="transmembrane region" description="Helical" evidence="8">
    <location>
        <begin position="303"/>
        <end position="326"/>
    </location>
</feature>
<proteinExistence type="inferred from homology"/>
<feature type="domain" description="Major facilitator superfamily (MFS) profile" evidence="9">
    <location>
        <begin position="11"/>
        <end position="484"/>
    </location>
</feature>
<dbReference type="InterPro" id="IPR005828">
    <property type="entry name" value="MFS_sugar_transport-like"/>
</dbReference>
<evidence type="ECO:0000256" key="7">
    <source>
        <dbReference type="RuleBase" id="RU003346"/>
    </source>
</evidence>
<keyword evidence="11" id="KW-1185">Reference proteome</keyword>
<dbReference type="Proteomes" id="UP000250266">
    <property type="component" value="Unassembled WGS sequence"/>
</dbReference>
<reference evidence="10 11" key="1">
    <citation type="journal article" date="2016" name="Nat. Commun.">
        <title>Ectomycorrhizal ecology is imprinted in the genome of the dominant symbiotic fungus Cenococcum geophilum.</title>
        <authorList>
            <consortium name="DOE Joint Genome Institute"/>
            <person name="Peter M."/>
            <person name="Kohler A."/>
            <person name="Ohm R.A."/>
            <person name="Kuo A."/>
            <person name="Krutzmann J."/>
            <person name="Morin E."/>
            <person name="Arend M."/>
            <person name="Barry K.W."/>
            <person name="Binder M."/>
            <person name="Choi C."/>
            <person name="Clum A."/>
            <person name="Copeland A."/>
            <person name="Grisel N."/>
            <person name="Haridas S."/>
            <person name="Kipfer T."/>
            <person name="LaButti K."/>
            <person name="Lindquist E."/>
            <person name="Lipzen A."/>
            <person name="Maire R."/>
            <person name="Meier B."/>
            <person name="Mihaltcheva S."/>
            <person name="Molinier V."/>
            <person name="Murat C."/>
            <person name="Poggeler S."/>
            <person name="Quandt C.A."/>
            <person name="Sperisen C."/>
            <person name="Tritt A."/>
            <person name="Tisserant E."/>
            <person name="Crous P.W."/>
            <person name="Henrissat B."/>
            <person name="Nehls U."/>
            <person name="Egli S."/>
            <person name="Spatafora J.W."/>
            <person name="Grigoriev I.V."/>
            <person name="Martin F.M."/>
        </authorList>
    </citation>
    <scope>NUCLEOTIDE SEQUENCE [LARGE SCALE GENOMIC DNA]</scope>
    <source>
        <strain evidence="10 11">CBS 459.81</strain>
    </source>
</reference>
<accession>A0A8E2JIV7</accession>
<keyword evidence="6 8" id="KW-0472">Membrane</keyword>
<dbReference type="SUPFAM" id="SSF103473">
    <property type="entry name" value="MFS general substrate transporter"/>
    <property type="match status" value="1"/>
</dbReference>
<evidence type="ECO:0000256" key="4">
    <source>
        <dbReference type="ARBA" id="ARBA00022692"/>
    </source>
</evidence>
<evidence type="ECO:0000256" key="3">
    <source>
        <dbReference type="ARBA" id="ARBA00022448"/>
    </source>
</evidence>
<dbReference type="GO" id="GO:0005351">
    <property type="term" value="F:carbohydrate:proton symporter activity"/>
    <property type="evidence" value="ECO:0007669"/>
    <property type="project" value="TreeGrafter"/>
</dbReference>
<evidence type="ECO:0000256" key="1">
    <source>
        <dbReference type="ARBA" id="ARBA00004141"/>
    </source>
</evidence>
<name>A0A8E2JIV7_9PEZI</name>
<feature type="transmembrane region" description="Helical" evidence="8">
    <location>
        <begin position="431"/>
        <end position="450"/>
    </location>
</feature>
<evidence type="ECO:0000256" key="2">
    <source>
        <dbReference type="ARBA" id="ARBA00010992"/>
    </source>
</evidence>
<dbReference type="PROSITE" id="PS00217">
    <property type="entry name" value="SUGAR_TRANSPORT_2"/>
    <property type="match status" value="1"/>
</dbReference>
<feature type="transmembrane region" description="Helical" evidence="8">
    <location>
        <begin position="395"/>
        <end position="419"/>
    </location>
</feature>
<dbReference type="AlphaFoldDB" id="A0A8E2JIV7"/>
<dbReference type="CDD" id="cd17356">
    <property type="entry name" value="MFS_HXT"/>
    <property type="match status" value="1"/>
</dbReference>
<keyword evidence="5 8" id="KW-1133">Transmembrane helix</keyword>
<dbReference type="Gene3D" id="1.20.1250.20">
    <property type="entry name" value="MFS general substrate transporter like domains"/>
    <property type="match status" value="1"/>
</dbReference>
<gene>
    <name evidence="10" type="ORF">K432DRAFT_414485</name>
</gene>
<dbReference type="PROSITE" id="PS50850">
    <property type="entry name" value="MFS"/>
    <property type="match status" value="1"/>
</dbReference>
<evidence type="ECO:0000256" key="8">
    <source>
        <dbReference type="SAM" id="Phobius"/>
    </source>
</evidence>
<dbReference type="PRINTS" id="PR00171">
    <property type="entry name" value="SUGRTRNSPORT"/>
</dbReference>
<evidence type="ECO:0000259" key="9">
    <source>
        <dbReference type="PROSITE" id="PS50850"/>
    </source>
</evidence>
<protein>
    <submittedName>
        <fullName evidence="10">General substrate transporter</fullName>
    </submittedName>
</protein>
<keyword evidence="3 7" id="KW-0813">Transport</keyword>
<organism evidence="10 11">
    <name type="scientific">Lepidopterella palustris CBS 459.81</name>
    <dbReference type="NCBI Taxonomy" id="1314670"/>
    <lineage>
        <taxon>Eukaryota</taxon>
        <taxon>Fungi</taxon>
        <taxon>Dikarya</taxon>
        <taxon>Ascomycota</taxon>
        <taxon>Pezizomycotina</taxon>
        <taxon>Dothideomycetes</taxon>
        <taxon>Pleosporomycetidae</taxon>
        <taxon>Mytilinidiales</taxon>
        <taxon>Argynnaceae</taxon>
        <taxon>Lepidopterella</taxon>
    </lineage>
</organism>
<dbReference type="InterPro" id="IPR036259">
    <property type="entry name" value="MFS_trans_sf"/>
</dbReference>
<feature type="transmembrane region" description="Helical" evidence="8">
    <location>
        <begin position="138"/>
        <end position="156"/>
    </location>
</feature>
<dbReference type="OrthoDB" id="4142200at2759"/>
<dbReference type="Pfam" id="PF00083">
    <property type="entry name" value="Sugar_tr"/>
    <property type="match status" value="1"/>
</dbReference>
<feature type="transmembrane region" description="Helical" evidence="8">
    <location>
        <begin position="109"/>
        <end position="126"/>
    </location>
</feature>
<dbReference type="InterPro" id="IPR003663">
    <property type="entry name" value="Sugar/inositol_transpt"/>
</dbReference>
<dbReference type="InterPro" id="IPR020846">
    <property type="entry name" value="MFS_dom"/>
</dbReference>
<comment type="subcellular location">
    <subcellularLocation>
        <location evidence="1">Membrane</location>
        <topology evidence="1">Multi-pass membrane protein</topology>
    </subcellularLocation>
</comment>
<dbReference type="PANTHER" id="PTHR48022">
    <property type="entry name" value="PLASTIDIC GLUCOSE TRANSPORTER 4"/>
    <property type="match status" value="1"/>
</dbReference>
<evidence type="ECO:0000256" key="5">
    <source>
        <dbReference type="ARBA" id="ARBA00022989"/>
    </source>
</evidence>
<dbReference type="InterPro" id="IPR005829">
    <property type="entry name" value="Sugar_transporter_CS"/>
</dbReference>
<dbReference type="FunFam" id="1.20.1250.20:FF:000026">
    <property type="entry name" value="MFS quinate transporter QutD"/>
    <property type="match status" value="1"/>
</dbReference>
<evidence type="ECO:0000313" key="11">
    <source>
        <dbReference type="Proteomes" id="UP000250266"/>
    </source>
</evidence>
<dbReference type="GO" id="GO:0016020">
    <property type="term" value="C:membrane"/>
    <property type="evidence" value="ECO:0007669"/>
    <property type="project" value="UniProtKB-SubCell"/>
</dbReference>